<feature type="transmembrane region" description="Helical" evidence="1">
    <location>
        <begin position="80"/>
        <end position="102"/>
    </location>
</feature>
<organism evidence="2 3">
    <name type="scientific">Prosthecobacter fluviatilis</name>
    <dbReference type="NCBI Taxonomy" id="445931"/>
    <lineage>
        <taxon>Bacteria</taxon>
        <taxon>Pseudomonadati</taxon>
        <taxon>Verrucomicrobiota</taxon>
        <taxon>Verrucomicrobiia</taxon>
        <taxon>Verrucomicrobiales</taxon>
        <taxon>Verrucomicrobiaceae</taxon>
        <taxon>Prosthecobacter</taxon>
    </lineage>
</organism>
<dbReference type="RefSeq" id="WP_377166064.1">
    <property type="nucleotide sequence ID" value="NZ_JBHSMQ010000003.1"/>
</dbReference>
<dbReference type="EMBL" id="JBHSMQ010000003">
    <property type="protein sequence ID" value="MFC5455208.1"/>
    <property type="molecule type" value="Genomic_DNA"/>
</dbReference>
<feature type="transmembrane region" description="Helical" evidence="1">
    <location>
        <begin position="47"/>
        <end position="68"/>
    </location>
</feature>
<comment type="caution">
    <text evidence="2">The sequence shown here is derived from an EMBL/GenBank/DDBJ whole genome shotgun (WGS) entry which is preliminary data.</text>
</comment>
<gene>
    <name evidence="2" type="ORF">ACFQDI_10105</name>
</gene>
<sequence>MSDQAAQPIRSSNFKLLWLPFVVAFAGLCVAFYPYPISRSFRWVGEAFGFIYLGGLLWFFGLSIVSFFQKRTRRGFGALGLLFLLGIALFIAIGVSLFSGMFGDSKDGFADNLKLPEGVALSEPDNSSDFEIEEGNSADTFQAAIRKSMERPGNDKADAIFHLSSLARLRKDHPVLLDRYLAAHPGWRVYEEHGNRFATRRWMKGDKWQITLHGYYSRFDRDTSRFQSRTTMGFSGEAWARGAQRIAPDVLTPVEIQRGNELWQSHVIIPVEDVLVELFEQSDARERRISTAAAAELDREFKTLLDAPDWSHGREILPVGSILKGAASIELSGQGGIYNALIRCNPGAPGRVYLKAFEITRNYRLSEDRLKTATNEWIGWSDDPSEQFLSETHFTIYEGDWEQYYGARFEVWFEPDDHSGERKLLERNFKIEGWMR</sequence>
<keyword evidence="1" id="KW-0472">Membrane</keyword>
<evidence type="ECO:0000313" key="2">
    <source>
        <dbReference type="EMBL" id="MFC5455208.1"/>
    </source>
</evidence>
<proteinExistence type="predicted"/>
<keyword evidence="3" id="KW-1185">Reference proteome</keyword>
<keyword evidence="1" id="KW-0812">Transmembrane</keyword>
<keyword evidence="1" id="KW-1133">Transmembrane helix</keyword>
<protein>
    <submittedName>
        <fullName evidence="2">Uncharacterized protein</fullName>
    </submittedName>
</protein>
<reference evidence="3" key="1">
    <citation type="journal article" date="2019" name="Int. J. Syst. Evol. Microbiol.">
        <title>The Global Catalogue of Microorganisms (GCM) 10K type strain sequencing project: providing services to taxonomists for standard genome sequencing and annotation.</title>
        <authorList>
            <consortium name="The Broad Institute Genomics Platform"/>
            <consortium name="The Broad Institute Genome Sequencing Center for Infectious Disease"/>
            <person name="Wu L."/>
            <person name="Ma J."/>
        </authorList>
    </citation>
    <scope>NUCLEOTIDE SEQUENCE [LARGE SCALE GENOMIC DNA]</scope>
    <source>
        <strain evidence="3">CGMCC 4.1469</strain>
    </source>
</reference>
<accession>A0ABW0KNX6</accession>
<evidence type="ECO:0000313" key="3">
    <source>
        <dbReference type="Proteomes" id="UP001596052"/>
    </source>
</evidence>
<name>A0ABW0KNX6_9BACT</name>
<evidence type="ECO:0000256" key="1">
    <source>
        <dbReference type="SAM" id="Phobius"/>
    </source>
</evidence>
<dbReference type="Proteomes" id="UP001596052">
    <property type="component" value="Unassembled WGS sequence"/>
</dbReference>
<feature type="transmembrane region" description="Helical" evidence="1">
    <location>
        <begin position="16"/>
        <end position="35"/>
    </location>
</feature>